<dbReference type="OrthoDB" id="3229989at2759"/>
<evidence type="ECO:0000313" key="1">
    <source>
        <dbReference type="EMBL" id="KIK39846.1"/>
    </source>
</evidence>
<dbReference type="AlphaFoldDB" id="A0A0D0ADS8"/>
<organism evidence="1 2">
    <name type="scientific">Suillus luteus UH-Slu-Lm8-n1</name>
    <dbReference type="NCBI Taxonomy" id="930992"/>
    <lineage>
        <taxon>Eukaryota</taxon>
        <taxon>Fungi</taxon>
        <taxon>Dikarya</taxon>
        <taxon>Basidiomycota</taxon>
        <taxon>Agaricomycotina</taxon>
        <taxon>Agaricomycetes</taxon>
        <taxon>Agaricomycetidae</taxon>
        <taxon>Boletales</taxon>
        <taxon>Suillineae</taxon>
        <taxon>Suillaceae</taxon>
        <taxon>Suillus</taxon>
    </lineage>
</organism>
<dbReference type="EMBL" id="KN835326">
    <property type="protein sequence ID" value="KIK39846.1"/>
    <property type="molecule type" value="Genomic_DNA"/>
</dbReference>
<accession>A0A0D0ADS8</accession>
<gene>
    <name evidence="1" type="ORF">CY34DRAFT_807802</name>
</gene>
<reference evidence="2" key="2">
    <citation type="submission" date="2015-01" db="EMBL/GenBank/DDBJ databases">
        <title>Evolutionary Origins and Diversification of the Mycorrhizal Mutualists.</title>
        <authorList>
            <consortium name="DOE Joint Genome Institute"/>
            <consortium name="Mycorrhizal Genomics Consortium"/>
            <person name="Kohler A."/>
            <person name="Kuo A."/>
            <person name="Nagy L.G."/>
            <person name="Floudas D."/>
            <person name="Copeland A."/>
            <person name="Barry K.W."/>
            <person name="Cichocki N."/>
            <person name="Veneault-Fourrey C."/>
            <person name="LaButti K."/>
            <person name="Lindquist E.A."/>
            <person name="Lipzen A."/>
            <person name="Lundell T."/>
            <person name="Morin E."/>
            <person name="Murat C."/>
            <person name="Riley R."/>
            <person name="Ohm R."/>
            <person name="Sun H."/>
            <person name="Tunlid A."/>
            <person name="Henrissat B."/>
            <person name="Grigoriev I.V."/>
            <person name="Hibbett D.S."/>
            <person name="Martin F."/>
        </authorList>
    </citation>
    <scope>NUCLEOTIDE SEQUENCE [LARGE SCALE GENOMIC DNA]</scope>
    <source>
        <strain evidence="2">UH-Slu-Lm8-n1</strain>
    </source>
</reference>
<dbReference type="STRING" id="930992.A0A0D0ADS8"/>
<reference evidence="1 2" key="1">
    <citation type="submission" date="2014-04" db="EMBL/GenBank/DDBJ databases">
        <authorList>
            <consortium name="DOE Joint Genome Institute"/>
            <person name="Kuo A."/>
            <person name="Ruytinx J."/>
            <person name="Rineau F."/>
            <person name="Colpaert J."/>
            <person name="Kohler A."/>
            <person name="Nagy L.G."/>
            <person name="Floudas D."/>
            <person name="Copeland A."/>
            <person name="Barry K.W."/>
            <person name="Cichocki N."/>
            <person name="Veneault-Fourrey C."/>
            <person name="LaButti K."/>
            <person name="Lindquist E.A."/>
            <person name="Lipzen A."/>
            <person name="Lundell T."/>
            <person name="Morin E."/>
            <person name="Murat C."/>
            <person name="Sun H."/>
            <person name="Tunlid A."/>
            <person name="Henrissat B."/>
            <person name="Grigoriev I.V."/>
            <person name="Hibbett D.S."/>
            <person name="Martin F."/>
            <person name="Nordberg H.P."/>
            <person name="Cantor M.N."/>
            <person name="Hua S.X."/>
        </authorList>
    </citation>
    <scope>NUCLEOTIDE SEQUENCE [LARGE SCALE GENOMIC DNA]</scope>
    <source>
        <strain evidence="1 2">UH-Slu-Lm8-n1</strain>
    </source>
</reference>
<dbReference type="HOGENOM" id="CLU_1816509_0_0_1"/>
<protein>
    <submittedName>
        <fullName evidence="1">Uncharacterized protein</fullName>
    </submittedName>
</protein>
<keyword evidence="2" id="KW-1185">Reference proteome</keyword>
<name>A0A0D0ADS8_9AGAM</name>
<dbReference type="InParanoid" id="A0A0D0ADS8"/>
<sequence length="144" mass="16242">MDRFFAPNTSEALAHTHLTENWFTWDQDHPSFNETLVAGCASYQAFTRYLSGSDLFIMPRSRSELEGVLRRYAYDSIHNAIAVSRQTLQRGGYSRTCSLAEKSIRDVLNTNDNATVLLNLHVLQPESFAGTDVALPNSNTRIRT</sequence>
<dbReference type="Proteomes" id="UP000054485">
    <property type="component" value="Unassembled WGS sequence"/>
</dbReference>
<evidence type="ECO:0000313" key="2">
    <source>
        <dbReference type="Proteomes" id="UP000054485"/>
    </source>
</evidence>
<proteinExistence type="predicted"/>